<dbReference type="AlphaFoldDB" id="A0AAW6HSF9"/>
<gene>
    <name evidence="2" type="ORF">LNO68_02120</name>
    <name evidence="3" type="ORF">LNO71_01695</name>
</gene>
<accession>A0AAW6HSF9</accession>
<sequence length="95" mass="10087">MRKLTTNDKNLLHGGSIAAISTAVLIGQMVIGSISKSAVTISNIVNDIKNKPDPNGYAVGISNEPQVKHVYSSFAPTKARYSFLSPYASSIYSGL</sequence>
<dbReference type="Proteomes" id="UP001220940">
    <property type="component" value="Unassembled WGS sequence"/>
</dbReference>
<comment type="caution">
    <text evidence="3">The sequence shown here is derived from an EMBL/GenBank/DDBJ whole genome shotgun (WGS) entry which is preliminary data.</text>
</comment>
<organism evidence="3 4">
    <name type="scientific">Mycoplasma bradburyae</name>
    <dbReference type="NCBI Taxonomy" id="2963128"/>
    <lineage>
        <taxon>Bacteria</taxon>
        <taxon>Bacillati</taxon>
        <taxon>Mycoplasmatota</taxon>
        <taxon>Mollicutes</taxon>
        <taxon>Mycoplasmataceae</taxon>
        <taxon>Mycoplasma</taxon>
    </lineage>
</organism>
<evidence type="ECO:0000313" key="5">
    <source>
        <dbReference type="Proteomes" id="UP001220940"/>
    </source>
</evidence>
<proteinExistence type="predicted"/>
<dbReference type="RefSeq" id="WP_255034943.1">
    <property type="nucleotide sequence ID" value="NZ_CP101414.1"/>
</dbReference>
<dbReference type="Proteomes" id="UP001216384">
    <property type="component" value="Unassembled WGS sequence"/>
</dbReference>
<feature type="transmembrane region" description="Helical" evidence="1">
    <location>
        <begin position="12"/>
        <end position="31"/>
    </location>
</feature>
<evidence type="ECO:0000256" key="1">
    <source>
        <dbReference type="SAM" id="Phobius"/>
    </source>
</evidence>
<keyword evidence="1" id="KW-0472">Membrane</keyword>
<name>A0AAW6HSF9_9MOLU</name>
<keyword evidence="1" id="KW-0812">Transmembrane</keyword>
<evidence type="ECO:0000313" key="3">
    <source>
        <dbReference type="EMBL" id="MDC4183355.1"/>
    </source>
</evidence>
<dbReference type="EMBL" id="JAJHZM010000011">
    <property type="protein sequence ID" value="MDC4181980.1"/>
    <property type="molecule type" value="Genomic_DNA"/>
</dbReference>
<reference evidence="3 5" key="1">
    <citation type="submission" date="2021-11" db="EMBL/GenBank/DDBJ databases">
        <title>Description of Mycoplasma bradburyaesp. nov.from sea birds: a tribute to a great mycoplasmologist.</title>
        <authorList>
            <person name="Ramirez A.S."/>
            <person name="Poveda C."/>
            <person name="Suarez-Perez A."/>
            <person name="Rosales R.S."/>
            <person name="Dijkman R."/>
            <person name="Feberwee A."/>
            <person name="Spergser J."/>
            <person name="Szostak M.P."/>
            <person name="Ressel L."/>
            <person name="Calabuig P."/>
            <person name="Catania S."/>
            <person name="Gobbo F."/>
            <person name="Timofte D."/>
            <person name="Poveda J.B."/>
        </authorList>
    </citation>
    <scope>NUCLEOTIDE SEQUENCE</scope>
    <source>
        <strain evidence="2 5">T158</strain>
        <strain evidence="3">T264</strain>
    </source>
</reference>
<dbReference type="EMBL" id="JAJHZP010000013">
    <property type="protein sequence ID" value="MDC4183355.1"/>
    <property type="molecule type" value="Genomic_DNA"/>
</dbReference>
<evidence type="ECO:0000313" key="2">
    <source>
        <dbReference type="EMBL" id="MDC4181980.1"/>
    </source>
</evidence>
<keyword evidence="1" id="KW-1133">Transmembrane helix</keyword>
<protein>
    <submittedName>
        <fullName evidence="3">Uncharacterized protein</fullName>
    </submittedName>
</protein>
<keyword evidence="5" id="KW-1185">Reference proteome</keyword>
<evidence type="ECO:0000313" key="4">
    <source>
        <dbReference type="Proteomes" id="UP001216384"/>
    </source>
</evidence>